<proteinExistence type="predicted"/>
<reference evidence="1 2" key="1">
    <citation type="journal article" date="2018" name="Nat. Ecol. Evol.">
        <title>Pezizomycetes genomes reveal the molecular basis of ectomycorrhizal truffle lifestyle.</title>
        <authorList>
            <person name="Murat C."/>
            <person name="Payen T."/>
            <person name="Noel B."/>
            <person name="Kuo A."/>
            <person name="Morin E."/>
            <person name="Chen J."/>
            <person name="Kohler A."/>
            <person name="Krizsan K."/>
            <person name="Balestrini R."/>
            <person name="Da Silva C."/>
            <person name="Montanini B."/>
            <person name="Hainaut M."/>
            <person name="Levati E."/>
            <person name="Barry K.W."/>
            <person name="Belfiori B."/>
            <person name="Cichocki N."/>
            <person name="Clum A."/>
            <person name="Dockter R.B."/>
            <person name="Fauchery L."/>
            <person name="Guy J."/>
            <person name="Iotti M."/>
            <person name="Le Tacon F."/>
            <person name="Lindquist E.A."/>
            <person name="Lipzen A."/>
            <person name="Malagnac F."/>
            <person name="Mello A."/>
            <person name="Molinier V."/>
            <person name="Miyauchi S."/>
            <person name="Poulain J."/>
            <person name="Riccioni C."/>
            <person name="Rubini A."/>
            <person name="Sitrit Y."/>
            <person name="Splivallo R."/>
            <person name="Traeger S."/>
            <person name="Wang M."/>
            <person name="Zifcakova L."/>
            <person name="Wipf D."/>
            <person name="Zambonelli A."/>
            <person name="Paolocci F."/>
            <person name="Nowrousian M."/>
            <person name="Ottonello S."/>
            <person name="Baldrian P."/>
            <person name="Spatafora J.W."/>
            <person name="Henrissat B."/>
            <person name="Nagy L.G."/>
            <person name="Aury J.M."/>
            <person name="Wincker P."/>
            <person name="Grigoriev I.V."/>
            <person name="Bonfante P."/>
            <person name="Martin F.M."/>
        </authorList>
    </citation>
    <scope>NUCLEOTIDE SEQUENCE [LARGE SCALE GENOMIC DNA]</scope>
    <source>
        <strain evidence="1 2">120613-1</strain>
    </source>
</reference>
<gene>
    <name evidence="1" type="ORF">L873DRAFT_275759</name>
</gene>
<evidence type="ECO:0000313" key="2">
    <source>
        <dbReference type="Proteomes" id="UP000276215"/>
    </source>
</evidence>
<name>A0A3N4K154_9PEZI</name>
<sequence>MAGWTGWNWGVYVFECLLHWNVGFYSVVGTFLYSTFHHTNYIGTITTYKIRPFFYYYYFSLTEFKNPPFSITKKNKRLQSHQNHTMLAHNVSKGRWNIHTINNPNVPKEYIPRTFSSLLLCSSTPCSR</sequence>
<evidence type="ECO:0000313" key="1">
    <source>
        <dbReference type="EMBL" id="RPB03069.1"/>
    </source>
</evidence>
<keyword evidence="2" id="KW-1185">Reference proteome</keyword>
<protein>
    <submittedName>
        <fullName evidence="1">Uncharacterized protein</fullName>
    </submittedName>
</protein>
<dbReference type="Proteomes" id="UP000276215">
    <property type="component" value="Unassembled WGS sequence"/>
</dbReference>
<organism evidence="1 2">
    <name type="scientific">Choiromyces venosus 120613-1</name>
    <dbReference type="NCBI Taxonomy" id="1336337"/>
    <lineage>
        <taxon>Eukaryota</taxon>
        <taxon>Fungi</taxon>
        <taxon>Dikarya</taxon>
        <taxon>Ascomycota</taxon>
        <taxon>Pezizomycotina</taxon>
        <taxon>Pezizomycetes</taxon>
        <taxon>Pezizales</taxon>
        <taxon>Tuberaceae</taxon>
        <taxon>Choiromyces</taxon>
    </lineage>
</organism>
<dbReference type="EMBL" id="ML120364">
    <property type="protein sequence ID" value="RPB03069.1"/>
    <property type="molecule type" value="Genomic_DNA"/>
</dbReference>
<dbReference type="AlphaFoldDB" id="A0A3N4K154"/>
<accession>A0A3N4K154</accession>